<reference evidence="2" key="2">
    <citation type="submission" date="2023-05" db="EMBL/GenBank/DDBJ databases">
        <authorList>
            <consortium name="Lawrence Berkeley National Laboratory"/>
            <person name="Steindorff A."/>
            <person name="Hensen N."/>
            <person name="Bonometti L."/>
            <person name="Westerberg I."/>
            <person name="Brannstrom I.O."/>
            <person name="Guillou S."/>
            <person name="Cros-Aarteil S."/>
            <person name="Calhoun S."/>
            <person name="Haridas S."/>
            <person name="Kuo A."/>
            <person name="Mondo S."/>
            <person name="Pangilinan J."/>
            <person name="Riley R."/>
            <person name="Labutti K."/>
            <person name="Andreopoulos B."/>
            <person name="Lipzen A."/>
            <person name="Chen C."/>
            <person name="Yanf M."/>
            <person name="Daum C."/>
            <person name="Ng V."/>
            <person name="Clum A."/>
            <person name="Ohm R."/>
            <person name="Martin F."/>
            <person name="Silar P."/>
            <person name="Natvig D."/>
            <person name="Lalanne C."/>
            <person name="Gautier V."/>
            <person name="Ament-Velasquez S.L."/>
            <person name="Kruys A."/>
            <person name="Hutchinson M.I."/>
            <person name="Powell A.J."/>
            <person name="Barry K."/>
            <person name="Miller A.N."/>
            <person name="Grigoriev I.V."/>
            <person name="Debuchy R."/>
            <person name="Gladieux P."/>
            <person name="Thoren M.H."/>
            <person name="Johannesson H."/>
        </authorList>
    </citation>
    <scope>NUCLEOTIDE SEQUENCE</scope>
    <source>
        <strain evidence="2">CBS 757.83</strain>
    </source>
</reference>
<dbReference type="AlphaFoldDB" id="A0AAN6Q635"/>
<gene>
    <name evidence="2" type="ORF">N658DRAFT_249104</name>
</gene>
<keyword evidence="3" id="KW-1185">Reference proteome</keyword>
<protein>
    <recommendedName>
        <fullName evidence="4">Secreted protein</fullName>
    </recommendedName>
</protein>
<keyword evidence="1" id="KW-0732">Signal</keyword>
<feature type="signal peptide" evidence="1">
    <location>
        <begin position="1"/>
        <end position="20"/>
    </location>
</feature>
<evidence type="ECO:0008006" key="4">
    <source>
        <dbReference type="Google" id="ProtNLM"/>
    </source>
</evidence>
<feature type="chain" id="PRO_5042942187" description="Secreted protein" evidence="1">
    <location>
        <begin position="21"/>
        <end position="120"/>
    </location>
</feature>
<evidence type="ECO:0000256" key="1">
    <source>
        <dbReference type="SAM" id="SignalP"/>
    </source>
</evidence>
<sequence>MRLPTLSLLLLSPLAHLAAADYLMVHAVCTATSCNYLDGRWHSAFGAHFVDPRGGCHDPPYVPGMTELCMDWPYGRGHFYFTGQAKRCLRIQSVSVDPSCGPSSQIRCDDYRWDEVACTW</sequence>
<evidence type="ECO:0000313" key="3">
    <source>
        <dbReference type="Proteomes" id="UP001305647"/>
    </source>
</evidence>
<accession>A0AAN6Q635</accession>
<dbReference type="Proteomes" id="UP001305647">
    <property type="component" value="Unassembled WGS sequence"/>
</dbReference>
<dbReference type="EMBL" id="MU863627">
    <property type="protein sequence ID" value="KAK4104267.1"/>
    <property type="molecule type" value="Genomic_DNA"/>
</dbReference>
<organism evidence="2 3">
    <name type="scientific">Parathielavia hyrcaniae</name>
    <dbReference type="NCBI Taxonomy" id="113614"/>
    <lineage>
        <taxon>Eukaryota</taxon>
        <taxon>Fungi</taxon>
        <taxon>Dikarya</taxon>
        <taxon>Ascomycota</taxon>
        <taxon>Pezizomycotina</taxon>
        <taxon>Sordariomycetes</taxon>
        <taxon>Sordariomycetidae</taxon>
        <taxon>Sordariales</taxon>
        <taxon>Chaetomiaceae</taxon>
        <taxon>Parathielavia</taxon>
    </lineage>
</organism>
<evidence type="ECO:0000313" key="2">
    <source>
        <dbReference type="EMBL" id="KAK4104267.1"/>
    </source>
</evidence>
<reference evidence="2" key="1">
    <citation type="journal article" date="2023" name="Mol. Phylogenet. Evol.">
        <title>Genome-scale phylogeny and comparative genomics of the fungal order Sordariales.</title>
        <authorList>
            <person name="Hensen N."/>
            <person name="Bonometti L."/>
            <person name="Westerberg I."/>
            <person name="Brannstrom I.O."/>
            <person name="Guillou S."/>
            <person name="Cros-Aarteil S."/>
            <person name="Calhoun S."/>
            <person name="Haridas S."/>
            <person name="Kuo A."/>
            <person name="Mondo S."/>
            <person name="Pangilinan J."/>
            <person name="Riley R."/>
            <person name="LaButti K."/>
            <person name="Andreopoulos B."/>
            <person name="Lipzen A."/>
            <person name="Chen C."/>
            <person name="Yan M."/>
            <person name="Daum C."/>
            <person name="Ng V."/>
            <person name="Clum A."/>
            <person name="Steindorff A."/>
            <person name="Ohm R.A."/>
            <person name="Martin F."/>
            <person name="Silar P."/>
            <person name="Natvig D.O."/>
            <person name="Lalanne C."/>
            <person name="Gautier V."/>
            <person name="Ament-Velasquez S.L."/>
            <person name="Kruys A."/>
            <person name="Hutchinson M.I."/>
            <person name="Powell A.J."/>
            <person name="Barry K."/>
            <person name="Miller A.N."/>
            <person name="Grigoriev I.V."/>
            <person name="Debuchy R."/>
            <person name="Gladieux P."/>
            <person name="Hiltunen Thoren M."/>
            <person name="Johannesson H."/>
        </authorList>
    </citation>
    <scope>NUCLEOTIDE SEQUENCE</scope>
    <source>
        <strain evidence="2">CBS 757.83</strain>
    </source>
</reference>
<comment type="caution">
    <text evidence="2">The sequence shown here is derived from an EMBL/GenBank/DDBJ whole genome shotgun (WGS) entry which is preliminary data.</text>
</comment>
<name>A0AAN6Q635_9PEZI</name>
<dbReference type="PROSITE" id="PS51257">
    <property type="entry name" value="PROKAR_LIPOPROTEIN"/>
    <property type="match status" value="1"/>
</dbReference>
<proteinExistence type="predicted"/>